<feature type="compositionally biased region" description="Basic residues" evidence="6">
    <location>
        <begin position="326"/>
        <end position="337"/>
    </location>
</feature>
<proteinExistence type="predicted"/>
<organism evidence="8 9">
    <name type="scientific">Lolium multiflorum</name>
    <name type="common">Italian ryegrass</name>
    <name type="synonym">Lolium perenne subsp. multiflorum</name>
    <dbReference type="NCBI Taxonomy" id="4521"/>
    <lineage>
        <taxon>Eukaryota</taxon>
        <taxon>Viridiplantae</taxon>
        <taxon>Streptophyta</taxon>
        <taxon>Embryophyta</taxon>
        <taxon>Tracheophyta</taxon>
        <taxon>Spermatophyta</taxon>
        <taxon>Magnoliopsida</taxon>
        <taxon>Liliopsida</taxon>
        <taxon>Poales</taxon>
        <taxon>Poaceae</taxon>
        <taxon>BOP clade</taxon>
        <taxon>Pooideae</taxon>
        <taxon>Poodae</taxon>
        <taxon>Poeae</taxon>
        <taxon>Poeae Chloroplast Group 2 (Poeae type)</taxon>
        <taxon>Loliodinae</taxon>
        <taxon>Loliinae</taxon>
        <taxon>Lolium</taxon>
    </lineage>
</organism>
<feature type="region of interest" description="Disordered" evidence="6">
    <location>
        <begin position="1"/>
        <end position="37"/>
    </location>
</feature>
<dbReference type="AlphaFoldDB" id="A0AAD8R4S5"/>
<dbReference type="PROSITE" id="PS51032">
    <property type="entry name" value="AP2_ERF"/>
    <property type="match status" value="1"/>
</dbReference>
<name>A0AAD8R4S5_LOLMU</name>
<evidence type="ECO:0000256" key="6">
    <source>
        <dbReference type="SAM" id="MobiDB-lite"/>
    </source>
</evidence>
<dbReference type="Gene3D" id="3.30.730.10">
    <property type="entry name" value="AP2/ERF domain"/>
    <property type="match status" value="1"/>
</dbReference>
<dbReference type="PANTHER" id="PTHR21654:SF84">
    <property type="entry name" value="SI:DKEY-66I24.7"/>
    <property type="match status" value="1"/>
</dbReference>
<keyword evidence="4" id="KW-0804">Transcription</keyword>
<evidence type="ECO:0000256" key="2">
    <source>
        <dbReference type="ARBA" id="ARBA00023015"/>
    </source>
</evidence>
<reference evidence="8" key="1">
    <citation type="submission" date="2023-07" db="EMBL/GenBank/DDBJ databases">
        <title>A chromosome-level genome assembly of Lolium multiflorum.</title>
        <authorList>
            <person name="Chen Y."/>
            <person name="Copetti D."/>
            <person name="Kolliker R."/>
            <person name="Studer B."/>
        </authorList>
    </citation>
    <scope>NUCLEOTIDE SEQUENCE</scope>
    <source>
        <strain evidence="8">02402/16</strain>
        <tissue evidence="8">Leaf</tissue>
    </source>
</reference>
<accession>A0AAD8R4S5</accession>
<keyword evidence="5" id="KW-0539">Nucleus</keyword>
<evidence type="ECO:0000256" key="5">
    <source>
        <dbReference type="ARBA" id="ARBA00023242"/>
    </source>
</evidence>
<keyword evidence="3" id="KW-0238">DNA-binding</keyword>
<keyword evidence="2" id="KW-0805">Transcription regulation</keyword>
<feature type="region of interest" description="Disordered" evidence="6">
    <location>
        <begin position="258"/>
        <end position="337"/>
    </location>
</feature>
<dbReference type="SUPFAM" id="SSF54171">
    <property type="entry name" value="DNA-binding domain"/>
    <property type="match status" value="1"/>
</dbReference>
<dbReference type="InterPro" id="IPR036955">
    <property type="entry name" value="AP2/ERF_dom_sf"/>
</dbReference>
<dbReference type="GO" id="GO:0005634">
    <property type="term" value="C:nucleus"/>
    <property type="evidence" value="ECO:0007669"/>
    <property type="project" value="UniProtKB-SubCell"/>
</dbReference>
<comment type="subcellular location">
    <subcellularLocation>
        <location evidence="1">Nucleus</location>
    </subcellularLocation>
</comment>
<dbReference type="GO" id="GO:0003677">
    <property type="term" value="F:DNA binding"/>
    <property type="evidence" value="ECO:0007669"/>
    <property type="project" value="UniProtKB-KW"/>
</dbReference>
<evidence type="ECO:0000256" key="1">
    <source>
        <dbReference type="ARBA" id="ARBA00004123"/>
    </source>
</evidence>
<evidence type="ECO:0000256" key="3">
    <source>
        <dbReference type="ARBA" id="ARBA00023125"/>
    </source>
</evidence>
<sequence>MMMETAESAQERGMSETAAAHGEAVASATREKKARRRPDAVTEFCGVHRTQSGEYGAQIWDGLRRAHVWLGTFGTAEEAAGAFDAAAVKLRGVAQSNRNIPVAVAVQPSASVALVKAEEHGDGVDAVERSTDAMWERAKRKRTSEGDAAAGAKMPRFFEGLTKQVTERQEAIQQRFLEVVEKREKGGVIREEAWWLQEMARLAHEHAMAATHNAALLSYIQQFTGQCIPMPSIAALPVRFMPPPSSWTHAQPPMFYAAAAPPPPSSQPPVTVSTQPQNPPTRPPAAPEPRRSRQVRNTRQAAAQVPLPHTSPATSWRRETGEAAAGRRRGPRRRCTR</sequence>
<dbReference type="InterPro" id="IPR016177">
    <property type="entry name" value="DNA-bd_dom_sf"/>
</dbReference>
<dbReference type="PANTHER" id="PTHR21654">
    <property type="entry name" value="FI21293P1"/>
    <property type="match status" value="1"/>
</dbReference>
<evidence type="ECO:0000259" key="7">
    <source>
        <dbReference type="PROSITE" id="PS51032"/>
    </source>
</evidence>
<dbReference type="GO" id="GO:0003700">
    <property type="term" value="F:DNA-binding transcription factor activity"/>
    <property type="evidence" value="ECO:0007669"/>
    <property type="project" value="InterPro"/>
</dbReference>
<comment type="caution">
    <text evidence="8">The sequence shown here is derived from an EMBL/GenBank/DDBJ whole genome shotgun (WGS) entry which is preliminary data.</text>
</comment>
<dbReference type="SMART" id="SM00380">
    <property type="entry name" value="AP2"/>
    <property type="match status" value="1"/>
</dbReference>
<evidence type="ECO:0000313" key="9">
    <source>
        <dbReference type="Proteomes" id="UP001231189"/>
    </source>
</evidence>
<dbReference type="InterPro" id="IPR001471">
    <property type="entry name" value="AP2/ERF_dom"/>
</dbReference>
<gene>
    <name evidence="8" type="ORF">QYE76_020420</name>
</gene>
<feature type="domain" description="AP2/ERF" evidence="7">
    <location>
        <begin position="43"/>
        <end position="101"/>
    </location>
</feature>
<dbReference type="Proteomes" id="UP001231189">
    <property type="component" value="Unassembled WGS sequence"/>
</dbReference>
<evidence type="ECO:0000256" key="4">
    <source>
        <dbReference type="ARBA" id="ARBA00023163"/>
    </source>
</evidence>
<dbReference type="EMBL" id="JAUUTY010000006">
    <property type="protein sequence ID" value="KAK1614903.1"/>
    <property type="molecule type" value="Genomic_DNA"/>
</dbReference>
<keyword evidence="9" id="KW-1185">Reference proteome</keyword>
<feature type="compositionally biased region" description="Pro residues" evidence="6">
    <location>
        <begin position="277"/>
        <end position="287"/>
    </location>
</feature>
<protein>
    <recommendedName>
        <fullName evidence="7">AP2/ERF domain-containing protein</fullName>
    </recommendedName>
</protein>
<evidence type="ECO:0000313" key="8">
    <source>
        <dbReference type="EMBL" id="KAK1614903.1"/>
    </source>
</evidence>